<dbReference type="PROSITE" id="PS50977">
    <property type="entry name" value="HTH_TETR_2"/>
    <property type="match status" value="1"/>
</dbReference>
<dbReference type="EMBL" id="BNJF01000001">
    <property type="protein sequence ID" value="GHO42413.1"/>
    <property type="molecule type" value="Genomic_DNA"/>
</dbReference>
<dbReference type="InterPro" id="IPR050109">
    <property type="entry name" value="HTH-type_TetR-like_transc_reg"/>
</dbReference>
<accession>A0A8J3HWZ9</accession>
<dbReference type="InterPro" id="IPR001647">
    <property type="entry name" value="HTH_TetR"/>
</dbReference>
<dbReference type="Pfam" id="PF00440">
    <property type="entry name" value="TetR_N"/>
    <property type="match status" value="1"/>
</dbReference>
<evidence type="ECO:0000313" key="7">
    <source>
        <dbReference type="Proteomes" id="UP000612362"/>
    </source>
</evidence>
<dbReference type="PRINTS" id="PR00455">
    <property type="entry name" value="HTHTETR"/>
</dbReference>
<evidence type="ECO:0000256" key="2">
    <source>
        <dbReference type="ARBA" id="ARBA00023125"/>
    </source>
</evidence>
<evidence type="ECO:0000256" key="1">
    <source>
        <dbReference type="ARBA" id="ARBA00023015"/>
    </source>
</evidence>
<keyword evidence="7" id="KW-1185">Reference proteome</keyword>
<feature type="DNA-binding region" description="H-T-H motif" evidence="4">
    <location>
        <begin position="37"/>
        <end position="56"/>
    </location>
</feature>
<dbReference type="AlphaFoldDB" id="A0A8J3HWZ9"/>
<keyword evidence="2 4" id="KW-0238">DNA-binding</keyword>
<reference evidence="6" key="1">
    <citation type="submission" date="2020-10" db="EMBL/GenBank/DDBJ databases">
        <title>Taxonomic study of unclassified bacteria belonging to the class Ktedonobacteria.</title>
        <authorList>
            <person name="Yabe S."/>
            <person name="Wang C.M."/>
            <person name="Zheng Y."/>
            <person name="Sakai Y."/>
            <person name="Cavaletti L."/>
            <person name="Monciardini P."/>
            <person name="Donadio S."/>
        </authorList>
    </citation>
    <scope>NUCLEOTIDE SEQUENCE</scope>
    <source>
        <strain evidence="6">SOSP1-1</strain>
    </source>
</reference>
<dbReference type="Gene3D" id="1.10.357.10">
    <property type="entry name" value="Tetracycline Repressor, domain 2"/>
    <property type="match status" value="1"/>
</dbReference>
<protein>
    <submittedName>
        <fullName evidence="6">Putative transcriptional regulator</fullName>
    </submittedName>
</protein>
<organism evidence="6 7">
    <name type="scientific">Ktedonospora formicarum</name>
    <dbReference type="NCBI Taxonomy" id="2778364"/>
    <lineage>
        <taxon>Bacteria</taxon>
        <taxon>Bacillati</taxon>
        <taxon>Chloroflexota</taxon>
        <taxon>Ktedonobacteria</taxon>
        <taxon>Ktedonobacterales</taxon>
        <taxon>Ktedonobacteraceae</taxon>
        <taxon>Ktedonospora</taxon>
    </lineage>
</organism>
<feature type="domain" description="HTH tetR-type" evidence="5">
    <location>
        <begin position="14"/>
        <end position="74"/>
    </location>
</feature>
<evidence type="ECO:0000256" key="4">
    <source>
        <dbReference type="PROSITE-ProRule" id="PRU00335"/>
    </source>
</evidence>
<keyword evidence="3" id="KW-0804">Transcription</keyword>
<dbReference type="InterPro" id="IPR009057">
    <property type="entry name" value="Homeodomain-like_sf"/>
</dbReference>
<evidence type="ECO:0000256" key="3">
    <source>
        <dbReference type="ARBA" id="ARBA00023163"/>
    </source>
</evidence>
<proteinExistence type="predicted"/>
<dbReference type="GO" id="GO:0003700">
    <property type="term" value="F:DNA-binding transcription factor activity"/>
    <property type="evidence" value="ECO:0007669"/>
    <property type="project" value="TreeGrafter"/>
</dbReference>
<dbReference type="GO" id="GO:0000976">
    <property type="term" value="F:transcription cis-regulatory region binding"/>
    <property type="evidence" value="ECO:0007669"/>
    <property type="project" value="TreeGrafter"/>
</dbReference>
<dbReference type="PANTHER" id="PTHR30055">
    <property type="entry name" value="HTH-TYPE TRANSCRIPTIONAL REGULATOR RUTR"/>
    <property type="match status" value="1"/>
</dbReference>
<keyword evidence="1" id="KW-0805">Transcription regulation</keyword>
<comment type="caution">
    <text evidence="6">The sequence shown here is derived from an EMBL/GenBank/DDBJ whole genome shotgun (WGS) entry which is preliminary data.</text>
</comment>
<dbReference type="Gene3D" id="1.10.10.60">
    <property type="entry name" value="Homeodomain-like"/>
    <property type="match status" value="1"/>
</dbReference>
<sequence>MDGQLKLSGPKDLDMRAERILATATRLILHYGYDKTTMGDIATAANVSKSTVYLYWQSKETLLQALLTRETLDVANDWLRRVQDDSQGGTLFGIYQHGFRALAAHPLMSALYTKESHVLGEYVRRRDPARHVLPYQFNRLLVQRLQAAGIIRADVPDAVLNHVLVLLSVGLFSIGELLPPEETPPLEEVMDTLAEMVARSLAPSEPGDSAQGKVALQMFLEQLMSAFI</sequence>
<dbReference type="Proteomes" id="UP000612362">
    <property type="component" value="Unassembled WGS sequence"/>
</dbReference>
<dbReference type="RefSeq" id="WP_220191955.1">
    <property type="nucleotide sequence ID" value="NZ_BNJF01000001.1"/>
</dbReference>
<evidence type="ECO:0000313" key="6">
    <source>
        <dbReference type="EMBL" id="GHO42413.1"/>
    </source>
</evidence>
<dbReference type="SUPFAM" id="SSF46689">
    <property type="entry name" value="Homeodomain-like"/>
    <property type="match status" value="1"/>
</dbReference>
<evidence type="ECO:0000259" key="5">
    <source>
        <dbReference type="PROSITE" id="PS50977"/>
    </source>
</evidence>
<dbReference type="PANTHER" id="PTHR30055:SF234">
    <property type="entry name" value="HTH-TYPE TRANSCRIPTIONAL REGULATOR BETI"/>
    <property type="match status" value="1"/>
</dbReference>
<gene>
    <name evidence="6" type="ORF">KSX_05760</name>
</gene>
<name>A0A8J3HWZ9_9CHLR</name>